<dbReference type="EMBL" id="JH687884">
    <property type="protein sequence ID" value="EJD35639.1"/>
    <property type="molecule type" value="Genomic_DNA"/>
</dbReference>
<dbReference type="InParanoid" id="J0LF44"/>
<dbReference type="InterPro" id="IPR027417">
    <property type="entry name" value="P-loop_NTPase"/>
</dbReference>
<gene>
    <name evidence="1" type="ORF">AURDEDRAFT_130506</name>
</gene>
<dbReference type="KEGG" id="adl:AURDEDRAFT_130506"/>
<dbReference type="OrthoDB" id="844at2759"/>
<proteinExistence type="predicted"/>
<dbReference type="eggNOG" id="KOG0477">
    <property type="taxonomic scope" value="Eukaryota"/>
</dbReference>
<name>J0LF44_AURST</name>
<protein>
    <submittedName>
        <fullName evidence="1">Uncharacterized protein</fullName>
    </submittedName>
</protein>
<dbReference type="Gene3D" id="3.40.50.300">
    <property type="entry name" value="P-loop containing nucleotide triphosphate hydrolases"/>
    <property type="match status" value="1"/>
</dbReference>
<dbReference type="Proteomes" id="UP000006514">
    <property type="component" value="Unassembled WGS sequence"/>
</dbReference>
<organism evidence="1 2">
    <name type="scientific">Auricularia subglabra (strain TFB-10046 / SS5)</name>
    <name type="common">White-rot fungus</name>
    <name type="synonym">Auricularia delicata (strain TFB10046)</name>
    <dbReference type="NCBI Taxonomy" id="717982"/>
    <lineage>
        <taxon>Eukaryota</taxon>
        <taxon>Fungi</taxon>
        <taxon>Dikarya</taxon>
        <taxon>Basidiomycota</taxon>
        <taxon>Agaricomycotina</taxon>
        <taxon>Agaricomycetes</taxon>
        <taxon>Auriculariales</taxon>
        <taxon>Auriculariaceae</taxon>
        <taxon>Auricularia</taxon>
    </lineage>
</organism>
<accession>J0LF44</accession>
<evidence type="ECO:0000313" key="1">
    <source>
        <dbReference type="EMBL" id="EJD35639.1"/>
    </source>
</evidence>
<evidence type="ECO:0000313" key="2">
    <source>
        <dbReference type="Proteomes" id="UP000006514"/>
    </source>
</evidence>
<sequence length="185" mass="21097">MVQSAQNIDLAELILPRFGFLGVVKVDRMADKLLARVVSNRLRSNPSFVRTHAEHDMEVETSLDADIFLQEMLRKYIMYARDRLHPKLHDLDREKSTYVFSDLWGELLATRSVSINASVKMRCADNIDFTVSVAGGSFACAQKLKKTPEREYRECVTVARGHAGLFTFILCWMVKQKQPNPTSES</sequence>
<dbReference type="AlphaFoldDB" id="J0LF44"/>
<keyword evidence="2" id="KW-1185">Reference proteome</keyword>
<reference evidence="2" key="1">
    <citation type="journal article" date="2012" name="Science">
        <title>The Paleozoic origin of enzymatic lignin decomposition reconstructed from 31 fungal genomes.</title>
        <authorList>
            <person name="Floudas D."/>
            <person name="Binder M."/>
            <person name="Riley R."/>
            <person name="Barry K."/>
            <person name="Blanchette R.A."/>
            <person name="Henrissat B."/>
            <person name="Martinez A.T."/>
            <person name="Otillar R."/>
            <person name="Spatafora J.W."/>
            <person name="Yadav J.S."/>
            <person name="Aerts A."/>
            <person name="Benoit I."/>
            <person name="Boyd A."/>
            <person name="Carlson A."/>
            <person name="Copeland A."/>
            <person name="Coutinho P.M."/>
            <person name="de Vries R.P."/>
            <person name="Ferreira P."/>
            <person name="Findley K."/>
            <person name="Foster B."/>
            <person name="Gaskell J."/>
            <person name="Glotzer D."/>
            <person name="Gorecki P."/>
            <person name="Heitman J."/>
            <person name="Hesse C."/>
            <person name="Hori C."/>
            <person name="Igarashi K."/>
            <person name="Jurgens J.A."/>
            <person name="Kallen N."/>
            <person name="Kersten P."/>
            <person name="Kohler A."/>
            <person name="Kuees U."/>
            <person name="Kumar T.K.A."/>
            <person name="Kuo A."/>
            <person name="LaButti K."/>
            <person name="Larrondo L.F."/>
            <person name="Lindquist E."/>
            <person name="Ling A."/>
            <person name="Lombard V."/>
            <person name="Lucas S."/>
            <person name="Lundell T."/>
            <person name="Martin R."/>
            <person name="McLaughlin D.J."/>
            <person name="Morgenstern I."/>
            <person name="Morin E."/>
            <person name="Murat C."/>
            <person name="Nagy L.G."/>
            <person name="Nolan M."/>
            <person name="Ohm R.A."/>
            <person name="Patyshakuliyeva A."/>
            <person name="Rokas A."/>
            <person name="Ruiz-Duenas F.J."/>
            <person name="Sabat G."/>
            <person name="Salamov A."/>
            <person name="Samejima M."/>
            <person name="Schmutz J."/>
            <person name="Slot J.C."/>
            <person name="St John F."/>
            <person name="Stenlid J."/>
            <person name="Sun H."/>
            <person name="Sun S."/>
            <person name="Syed K."/>
            <person name="Tsang A."/>
            <person name="Wiebenga A."/>
            <person name="Young D."/>
            <person name="Pisabarro A."/>
            <person name="Eastwood D.C."/>
            <person name="Martin F."/>
            <person name="Cullen D."/>
            <person name="Grigoriev I.V."/>
            <person name="Hibbett D.S."/>
        </authorList>
    </citation>
    <scope>NUCLEOTIDE SEQUENCE [LARGE SCALE GENOMIC DNA]</scope>
    <source>
        <strain evidence="2">TFB10046</strain>
    </source>
</reference>